<sequence length="355" mass="40668">MSKNILCRLGDQKIDESVFKQIIDVIRLKVTDKYDFPPVVIKCKGSIIGTIGNFSATVGKPKSKKTYNLTAEVSAALSGKPILNYEVTLPPDKQKILYVDTEQGRYHCHKVLQRIMKLAGLPLDQDCSRIEFLVLREFTPEQRRDIISHCLSEDSEIGLLIIDGVRDLVKDINNSSEALDVMNDLMRWSSYYNLHLQTVLHLNKGDDNTRGHIGTELNNKAETVLQITKCREQPNMSEVRVMHIRDKEFQPFAFYINQEGLPELINNYDAPSRTSKVSFVQWEDEQHRDAIKLAIGENKPIGYSEMLETLTKGYTQYGYARGRCTMVSVMKELIKRKLIIKDGKNYIYNDDQADI</sequence>
<accession>A0AA37HZV0</accession>
<dbReference type="AlphaFoldDB" id="A0AA37HZV0"/>
<dbReference type="Proteomes" id="UP000887043">
    <property type="component" value="Unassembled WGS sequence"/>
</dbReference>
<dbReference type="SUPFAM" id="SSF52540">
    <property type="entry name" value="P-loop containing nucleoside triphosphate hydrolases"/>
    <property type="match status" value="1"/>
</dbReference>
<dbReference type="InterPro" id="IPR027417">
    <property type="entry name" value="P-loop_NTPase"/>
</dbReference>
<organism evidence="1 2">
    <name type="scientific">Segatella bryantii</name>
    <name type="common">Prevotella bryantii</name>
    <dbReference type="NCBI Taxonomy" id="77095"/>
    <lineage>
        <taxon>Bacteria</taxon>
        <taxon>Pseudomonadati</taxon>
        <taxon>Bacteroidota</taxon>
        <taxon>Bacteroidia</taxon>
        <taxon>Bacteroidales</taxon>
        <taxon>Prevotellaceae</taxon>
        <taxon>Segatella</taxon>
    </lineage>
</organism>
<name>A0AA37HZV0_SEGBR</name>
<evidence type="ECO:0000313" key="2">
    <source>
        <dbReference type="Proteomes" id="UP000887043"/>
    </source>
</evidence>
<dbReference type="EMBL" id="BPTR01000002">
    <property type="protein sequence ID" value="GJG29042.1"/>
    <property type="molecule type" value="Genomic_DNA"/>
</dbReference>
<proteinExistence type="predicted"/>
<gene>
    <name evidence="1" type="ORF">PRRU23_27420</name>
</gene>
<evidence type="ECO:0000313" key="1">
    <source>
        <dbReference type="EMBL" id="GJG29042.1"/>
    </source>
</evidence>
<dbReference type="Pfam" id="PF13481">
    <property type="entry name" value="AAA_25"/>
    <property type="match status" value="1"/>
</dbReference>
<protein>
    <submittedName>
        <fullName evidence="1">Mobilization protein</fullName>
    </submittedName>
</protein>
<reference evidence="1" key="1">
    <citation type="submission" date="2021-08" db="EMBL/GenBank/DDBJ databases">
        <title>Prevotella lacticifex sp. nov., isolated from rumen of cow.</title>
        <authorList>
            <person name="Shinkai T."/>
            <person name="Ikeyama N."/>
            <person name="Kumagai M."/>
            <person name="Ohmori H."/>
            <person name="Sakamoto M."/>
            <person name="Ohkuma M."/>
            <person name="Mitsumori M."/>
        </authorList>
    </citation>
    <scope>NUCLEOTIDE SEQUENCE</scope>
    <source>
        <strain evidence="1">DSM 11371</strain>
    </source>
</reference>
<comment type="caution">
    <text evidence="1">The sequence shown here is derived from an EMBL/GenBank/DDBJ whole genome shotgun (WGS) entry which is preliminary data.</text>
</comment>
<dbReference type="RefSeq" id="WP_006283079.1">
    <property type="nucleotide sequence ID" value="NZ_BPTR01000002.1"/>
</dbReference>
<dbReference type="Gene3D" id="3.40.50.300">
    <property type="entry name" value="P-loop containing nucleotide triphosphate hydrolases"/>
    <property type="match status" value="1"/>
</dbReference>